<evidence type="ECO:0000313" key="5">
    <source>
        <dbReference type="EMBL" id="KAL0581229.1"/>
    </source>
</evidence>
<keyword evidence="6" id="KW-1185">Reference proteome</keyword>
<dbReference type="Pfam" id="PF00173">
    <property type="entry name" value="Cyt-b5"/>
    <property type="match status" value="1"/>
</dbReference>
<comment type="caution">
    <text evidence="5">The sequence shown here is derived from an EMBL/GenBank/DDBJ whole genome shotgun (WGS) entry which is preliminary data.</text>
</comment>
<keyword evidence="3" id="KW-1133">Transmembrane helix</keyword>
<feature type="transmembrane region" description="Helical" evidence="3">
    <location>
        <begin position="99"/>
        <end position="120"/>
    </location>
</feature>
<protein>
    <recommendedName>
        <fullName evidence="4">Cytochrome b5 heme-binding domain-containing protein</fullName>
    </recommendedName>
</protein>
<evidence type="ECO:0000256" key="2">
    <source>
        <dbReference type="SAM" id="MobiDB-lite"/>
    </source>
</evidence>
<accession>A0ABR3G1B1</accession>
<dbReference type="InterPro" id="IPR001199">
    <property type="entry name" value="Cyt_B5-like_heme/steroid-bd"/>
</dbReference>
<feature type="domain" description="Cytochrome b5 heme-binding" evidence="4">
    <location>
        <begin position="141"/>
        <end position="237"/>
    </location>
</feature>
<sequence>MSWLKNMATGEQPEPYKEPPTAPLVRDPSRPDRLVSNKPANKPFLAHKEYRDRQAKMHEEWLQRKKERDEKIARGEEVGPEEKDPTAQEEVGVLGLLKFLFIVIVCISLAGKFITGSYVWQYDGKWIRLRTYFPEPGQRLLSERTLAEFDGKVPGRPIYLAIDGEVYDVSKGKAYQPGGSYHIMAGVDAARAFGTGCFKTHRTHDLRGLTEQELKGVEHWKKFYSEHKDYFKIGKVSHPPIDPASPIPEHCKKDAQAGGDSPKKDTPERVQMKAGHAKGDL</sequence>
<evidence type="ECO:0000313" key="6">
    <source>
        <dbReference type="Proteomes" id="UP001465976"/>
    </source>
</evidence>
<proteinExistence type="inferred from homology"/>
<dbReference type="Proteomes" id="UP001465976">
    <property type="component" value="Unassembled WGS sequence"/>
</dbReference>
<dbReference type="InterPro" id="IPR036400">
    <property type="entry name" value="Cyt_B5-like_heme/steroid_sf"/>
</dbReference>
<gene>
    <name evidence="5" type="ORF">V5O48_000817</name>
</gene>
<dbReference type="PANTHER" id="PTHR10281">
    <property type="entry name" value="MEMBRANE-ASSOCIATED PROGESTERONE RECEPTOR COMPONENT-RELATED"/>
    <property type="match status" value="1"/>
</dbReference>
<dbReference type="EMBL" id="JBAHYK010000014">
    <property type="protein sequence ID" value="KAL0581229.1"/>
    <property type="molecule type" value="Genomic_DNA"/>
</dbReference>
<keyword evidence="3" id="KW-0472">Membrane</keyword>
<keyword evidence="3" id="KW-0812">Transmembrane</keyword>
<feature type="region of interest" description="Disordered" evidence="2">
    <location>
        <begin position="1"/>
        <end position="49"/>
    </location>
</feature>
<feature type="region of interest" description="Disordered" evidence="2">
    <location>
        <begin position="62"/>
        <end position="85"/>
    </location>
</feature>
<feature type="region of interest" description="Disordered" evidence="2">
    <location>
        <begin position="239"/>
        <end position="281"/>
    </location>
</feature>
<evidence type="ECO:0000256" key="1">
    <source>
        <dbReference type="ARBA" id="ARBA00038357"/>
    </source>
</evidence>
<evidence type="ECO:0000256" key="3">
    <source>
        <dbReference type="SAM" id="Phobius"/>
    </source>
</evidence>
<dbReference type="SMART" id="SM01117">
    <property type="entry name" value="Cyt-b5"/>
    <property type="match status" value="1"/>
</dbReference>
<feature type="compositionally biased region" description="Basic and acidic residues" evidence="2">
    <location>
        <begin position="249"/>
        <end position="281"/>
    </location>
</feature>
<evidence type="ECO:0000259" key="4">
    <source>
        <dbReference type="SMART" id="SM01117"/>
    </source>
</evidence>
<dbReference type="PANTHER" id="PTHR10281:SF76">
    <property type="entry name" value="CALCUTTA CUP-RELATED"/>
    <property type="match status" value="1"/>
</dbReference>
<reference evidence="5 6" key="1">
    <citation type="submission" date="2024-02" db="EMBL/GenBank/DDBJ databases">
        <title>A draft genome for the cacao thread blight pathogen Marasmius crinis-equi.</title>
        <authorList>
            <person name="Cohen S.P."/>
            <person name="Baruah I.K."/>
            <person name="Amoako-Attah I."/>
            <person name="Bukari Y."/>
            <person name="Meinhardt L.W."/>
            <person name="Bailey B.A."/>
        </authorList>
    </citation>
    <scope>NUCLEOTIDE SEQUENCE [LARGE SCALE GENOMIC DNA]</scope>
    <source>
        <strain evidence="5 6">GH-76</strain>
    </source>
</reference>
<dbReference type="InterPro" id="IPR050577">
    <property type="entry name" value="MAPR/NEUFC/NENF-like"/>
</dbReference>
<dbReference type="Gene3D" id="3.10.120.10">
    <property type="entry name" value="Cytochrome b5-like heme/steroid binding domain"/>
    <property type="match status" value="1"/>
</dbReference>
<organism evidence="5 6">
    <name type="scientific">Marasmius crinis-equi</name>
    <dbReference type="NCBI Taxonomy" id="585013"/>
    <lineage>
        <taxon>Eukaryota</taxon>
        <taxon>Fungi</taxon>
        <taxon>Dikarya</taxon>
        <taxon>Basidiomycota</taxon>
        <taxon>Agaricomycotina</taxon>
        <taxon>Agaricomycetes</taxon>
        <taxon>Agaricomycetidae</taxon>
        <taxon>Agaricales</taxon>
        <taxon>Marasmiineae</taxon>
        <taxon>Marasmiaceae</taxon>
        <taxon>Marasmius</taxon>
    </lineage>
</organism>
<comment type="similarity">
    <text evidence="1">Belongs to the cytochrome b5 family. MAPR subfamily.</text>
</comment>
<name>A0ABR3G1B1_9AGAR</name>
<dbReference type="SUPFAM" id="SSF55856">
    <property type="entry name" value="Cytochrome b5-like heme/steroid binding domain"/>
    <property type="match status" value="1"/>
</dbReference>